<dbReference type="Gene3D" id="1.10.238.10">
    <property type="entry name" value="EF-hand"/>
    <property type="match status" value="1"/>
</dbReference>
<dbReference type="SUPFAM" id="SSF47473">
    <property type="entry name" value="EF-hand"/>
    <property type="match status" value="1"/>
</dbReference>
<protein>
    <submittedName>
        <fullName evidence="5">Tyrosine-protein kinase Mer</fullName>
    </submittedName>
</protein>
<feature type="repeat" description="WD" evidence="3">
    <location>
        <begin position="586"/>
        <end position="620"/>
    </location>
</feature>
<organism evidence="5 6">
    <name type="scientific">Platysternon megacephalum</name>
    <name type="common">big-headed turtle</name>
    <dbReference type="NCBI Taxonomy" id="55544"/>
    <lineage>
        <taxon>Eukaryota</taxon>
        <taxon>Metazoa</taxon>
        <taxon>Chordata</taxon>
        <taxon>Craniata</taxon>
        <taxon>Vertebrata</taxon>
        <taxon>Euteleostomi</taxon>
        <taxon>Archelosauria</taxon>
        <taxon>Testudinata</taxon>
        <taxon>Testudines</taxon>
        <taxon>Cryptodira</taxon>
        <taxon>Durocryptodira</taxon>
        <taxon>Testudinoidea</taxon>
        <taxon>Platysternidae</taxon>
        <taxon>Platysternon</taxon>
    </lineage>
</organism>
<dbReference type="InterPro" id="IPR020472">
    <property type="entry name" value="WD40_PAC1"/>
</dbReference>
<dbReference type="PROSITE" id="PS50082">
    <property type="entry name" value="WD_REPEATS_2"/>
    <property type="match status" value="4"/>
</dbReference>
<dbReference type="SUPFAM" id="SSF50978">
    <property type="entry name" value="WD40 repeat-like"/>
    <property type="match status" value="2"/>
</dbReference>
<accession>A0A4D9E2A0</accession>
<dbReference type="PRINTS" id="PR00320">
    <property type="entry name" value="GPROTEINBRPT"/>
</dbReference>
<dbReference type="EMBL" id="QXTE01000154">
    <property type="protein sequence ID" value="TFK03647.1"/>
    <property type="molecule type" value="Genomic_DNA"/>
</dbReference>
<gene>
    <name evidence="5" type="ORF">DR999_PMT13873</name>
</gene>
<feature type="compositionally biased region" description="Basic and acidic residues" evidence="4">
    <location>
        <begin position="886"/>
        <end position="896"/>
    </location>
</feature>
<dbReference type="InterPro" id="IPR011992">
    <property type="entry name" value="EF-hand-dom_pair"/>
</dbReference>
<dbReference type="PROSITE" id="PS00678">
    <property type="entry name" value="WD_REPEATS_1"/>
    <property type="match status" value="2"/>
</dbReference>
<sequence length="1138" mass="128514">MKNHHSFRKEGEKVEMSVMKKKKQNSSWCAYKQEVPANITCFDQSKSPRLEAELELSHLQLLEALFANHSSPEGEDQGREAENKDRWVRPCRKQKVQPPGSLTLQEFHRALSELAGAELWSNQSELLFNKVDTSCDGLIDWNKFCAYLLLYYKERDHMKAKKEIFLGREPLIRHCVQNKLAPTTRILAISSPPPLWFVSVSKGGVLTTWDSALHIQKTYEIATDSKGSQAEKRRLKSWTTDAAYMANVHKIAVATTCRDIHFFDMSTANLFEEFHLFALKNVPTSLYYWYNAKSLGSRSLLLWGDDHGGVHLLWLLCPHLGIFEKPFTDQSGPQRVFLQEIKEHSKLLQYQTIPEVHEEAVSQIQYVAEGELIITSSGSPKTSVVIMDILRKRKVYTWKIKKGVKCFDYCKSLNLLVTRGVDHAVQLWNQYVTSRPVATFQGHCTTILAVAIHEPRGHVFSYSKDSVLKVWDIFSQACLQTLALKFPCVQPEQTLEEGDFPFLLIQQSPHLLLVSCADYIGLLKLAHVSPEEEMLATHDAPLCGALYNTFFHQVVTGGDDATVAVWDVETGAKRLLINNAHGKEEITCMALDNSQHRLITAARNGTIKVWHIQTGHNLHQLEVVEEAEVTGLVALRDQTLLTVGWNQKIVLYDFCEPEALYVTAHPSWKGGQLHKEDILTVDYCPSLGLLTSASFDGEIIVWDVESQSVYLYLRQAQPKRSHPPVDKLLFLQHRFLDGVSKDSAILVSSDAGNLRWWSVLAEQREFGFYYAPAKEDASVTGLSANQMNSVLVSGDTCGFIQVWDISAYGLSPRTQGSLEKPPLLCSWRAHNSTVVSVEHFMFGSDSFILSGSSDRSARLWTPDGKFVGTFGQEKRWDLKNPSTFAHPKDPWSERKEIRKKRTPTKQPASTDGRLFSSGELVRNVEGETEEKVNQEIDGGSTMEEREQLQEFQLPRADGAHPSTSPSQISAEDAGQSRLTTPQSFTGTSNQRKHECQSLFRHHLENDLVKRITGRKARRRVFGAINANKFNRFGTLCSPFHALATPEMQKLTLPQDLPMTPRMLRQGIVCSTETDLRSLPLTFPDLDAEKTEEPSLSDRKKSSVLMKTPLLPPLVKPTRASLSHSKKAKSFRFPSQFPQ</sequence>
<dbReference type="GO" id="GO:0016301">
    <property type="term" value="F:kinase activity"/>
    <property type="evidence" value="ECO:0007669"/>
    <property type="project" value="UniProtKB-KW"/>
</dbReference>
<comment type="caution">
    <text evidence="5">The sequence shown here is derived from an EMBL/GenBank/DDBJ whole genome shotgun (WGS) entry which is preliminary data.</text>
</comment>
<reference evidence="5 6" key="1">
    <citation type="submission" date="2019-04" db="EMBL/GenBank/DDBJ databases">
        <title>Draft genome of the big-headed turtle Platysternon megacephalum.</title>
        <authorList>
            <person name="Gong S."/>
        </authorList>
    </citation>
    <scope>NUCLEOTIDE SEQUENCE [LARGE SCALE GENOMIC DNA]</scope>
    <source>
        <strain evidence="5">DO16091913</strain>
        <tissue evidence="5">Muscle</tissue>
    </source>
</reference>
<dbReference type="InterPro" id="IPR015943">
    <property type="entry name" value="WD40/YVTN_repeat-like_dom_sf"/>
</dbReference>
<feature type="region of interest" description="Disordered" evidence="4">
    <location>
        <begin position="878"/>
        <end position="944"/>
    </location>
</feature>
<dbReference type="STRING" id="55544.A0A4D9E2A0"/>
<dbReference type="Proteomes" id="UP000297703">
    <property type="component" value="Unassembled WGS sequence"/>
</dbReference>
<evidence type="ECO:0000256" key="1">
    <source>
        <dbReference type="ARBA" id="ARBA00022574"/>
    </source>
</evidence>
<dbReference type="AlphaFoldDB" id="A0A4D9E2A0"/>
<keyword evidence="5" id="KW-0418">Kinase</keyword>
<dbReference type="SMART" id="SM00320">
    <property type="entry name" value="WD40"/>
    <property type="match status" value="10"/>
</dbReference>
<dbReference type="InterPro" id="IPR001680">
    <property type="entry name" value="WD40_rpt"/>
</dbReference>
<evidence type="ECO:0000256" key="3">
    <source>
        <dbReference type="PROSITE-ProRule" id="PRU00221"/>
    </source>
</evidence>
<feature type="region of interest" description="Disordered" evidence="4">
    <location>
        <begin position="1086"/>
        <end position="1138"/>
    </location>
</feature>
<feature type="compositionally biased region" description="Basic and acidic residues" evidence="4">
    <location>
        <begin position="922"/>
        <end position="934"/>
    </location>
</feature>
<dbReference type="OrthoDB" id="10251381at2759"/>
<keyword evidence="2" id="KW-0677">Repeat</keyword>
<evidence type="ECO:0000313" key="6">
    <source>
        <dbReference type="Proteomes" id="UP000297703"/>
    </source>
</evidence>
<dbReference type="PROSITE" id="PS50294">
    <property type="entry name" value="WD_REPEATS_REGION"/>
    <property type="match status" value="3"/>
</dbReference>
<keyword evidence="6" id="KW-1185">Reference proteome</keyword>
<reference evidence="5 6" key="2">
    <citation type="submission" date="2019-04" db="EMBL/GenBank/DDBJ databases">
        <title>The genome sequence of big-headed turtle.</title>
        <authorList>
            <person name="Gong S."/>
        </authorList>
    </citation>
    <scope>NUCLEOTIDE SEQUENCE [LARGE SCALE GENOMIC DNA]</scope>
    <source>
        <strain evidence="5">DO16091913</strain>
        <tissue evidence="5">Muscle</tissue>
    </source>
</reference>
<feature type="repeat" description="WD" evidence="3">
    <location>
        <begin position="671"/>
        <end position="712"/>
    </location>
</feature>
<evidence type="ECO:0000313" key="5">
    <source>
        <dbReference type="EMBL" id="TFK03647.1"/>
    </source>
</evidence>
<feature type="repeat" description="WD" evidence="3">
    <location>
        <begin position="535"/>
        <end position="576"/>
    </location>
</feature>
<feature type="compositionally biased region" description="Basic and acidic residues" evidence="4">
    <location>
        <begin position="1086"/>
        <end position="1100"/>
    </location>
</feature>
<dbReference type="InterPro" id="IPR019775">
    <property type="entry name" value="WD40_repeat_CS"/>
</dbReference>
<name>A0A4D9E2A0_9SAUR</name>
<dbReference type="InterPro" id="IPR051242">
    <property type="entry name" value="WD-EF-hand_domain"/>
</dbReference>
<feature type="region of interest" description="Disordered" evidence="4">
    <location>
        <begin position="956"/>
        <end position="993"/>
    </location>
</feature>
<dbReference type="InterPro" id="IPR036322">
    <property type="entry name" value="WD40_repeat_dom_sf"/>
</dbReference>
<dbReference type="Gene3D" id="2.130.10.10">
    <property type="entry name" value="YVTN repeat-like/Quinoprotein amine dehydrogenase"/>
    <property type="match status" value="3"/>
</dbReference>
<keyword evidence="1 3" id="KW-0853">WD repeat</keyword>
<evidence type="ECO:0000256" key="2">
    <source>
        <dbReference type="ARBA" id="ARBA00022737"/>
    </source>
</evidence>
<feature type="repeat" description="WD" evidence="3">
    <location>
        <begin position="440"/>
        <end position="481"/>
    </location>
</feature>
<proteinExistence type="predicted"/>
<feature type="compositionally biased region" description="Polar residues" evidence="4">
    <location>
        <begin position="976"/>
        <end position="989"/>
    </location>
</feature>
<dbReference type="PANTHER" id="PTHR44324:SF3">
    <property type="entry name" value="WD REPEAT-CONTAINING PROTEIN 49-LIKE"/>
    <property type="match status" value="1"/>
</dbReference>
<keyword evidence="5" id="KW-0808">Transferase</keyword>
<evidence type="ECO:0000256" key="4">
    <source>
        <dbReference type="SAM" id="MobiDB-lite"/>
    </source>
</evidence>
<dbReference type="Pfam" id="PF00400">
    <property type="entry name" value="WD40"/>
    <property type="match status" value="4"/>
</dbReference>
<dbReference type="PANTHER" id="PTHR44324">
    <property type="entry name" value="WD40 REPEAT DOMAIN 95"/>
    <property type="match status" value="1"/>
</dbReference>